<reference evidence="2" key="1">
    <citation type="submission" date="2019-04" db="EMBL/GenBank/DDBJ databases">
        <title>Genome assembly of Zosterops borbonicus 15179.</title>
        <authorList>
            <person name="Leroy T."/>
            <person name="Anselmetti Y."/>
            <person name="Tilak M.-K."/>
            <person name="Nabholz B."/>
        </authorList>
    </citation>
    <scope>NUCLEOTIDE SEQUENCE</scope>
    <source>
        <strain evidence="2">HGM_15179</strain>
        <tissue evidence="2">Muscle</tissue>
    </source>
</reference>
<protein>
    <submittedName>
        <fullName evidence="2">Uncharacterized protein</fullName>
    </submittedName>
</protein>
<evidence type="ECO:0000313" key="3">
    <source>
        <dbReference type="Proteomes" id="UP000796761"/>
    </source>
</evidence>
<organism evidence="2 3">
    <name type="scientific">Zosterops borbonicus</name>
    <dbReference type="NCBI Taxonomy" id="364589"/>
    <lineage>
        <taxon>Eukaryota</taxon>
        <taxon>Metazoa</taxon>
        <taxon>Chordata</taxon>
        <taxon>Craniata</taxon>
        <taxon>Vertebrata</taxon>
        <taxon>Euteleostomi</taxon>
        <taxon>Archelosauria</taxon>
        <taxon>Archosauria</taxon>
        <taxon>Dinosauria</taxon>
        <taxon>Saurischia</taxon>
        <taxon>Theropoda</taxon>
        <taxon>Coelurosauria</taxon>
        <taxon>Aves</taxon>
        <taxon>Neognathae</taxon>
        <taxon>Neoaves</taxon>
        <taxon>Telluraves</taxon>
        <taxon>Australaves</taxon>
        <taxon>Passeriformes</taxon>
        <taxon>Sylvioidea</taxon>
        <taxon>Zosteropidae</taxon>
        <taxon>Zosterops</taxon>
    </lineage>
</organism>
<evidence type="ECO:0000313" key="2">
    <source>
        <dbReference type="EMBL" id="TRZ20236.1"/>
    </source>
</evidence>
<keyword evidence="1" id="KW-0732">Signal</keyword>
<name>A0A8K1LNL9_9PASS</name>
<dbReference type="AlphaFoldDB" id="A0A8K1LNL9"/>
<proteinExistence type="predicted"/>
<dbReference type="EMBL" id="SWJQ01000156">
    <property type="protein sequence ID" value="TRZ20236.1"/>
    <property type="molecule type" value="Genomic_DNA"/>
</dbReference>
<feature type="non-terminal residue" evidence="2">
    <location>
        <position position="110"/>
    </location>
</feature>
<feature type="chain" id="PRO_5035427535" evidence="1">
    <location>
        <begin position="24"/>
        <end position="110"/>
    </location>
</feature>
<sequence>MVSFAALLLWNCHPQIMLPVAAAEVTVRAAKSFVISKEDRHLNIAPFHLERELAFAEFEDYRKDEEKSQDLNSSSGSKHHMEMTHVALATDLGHDHTSLSLFRDLQKASS</sequence>
<comment type="caution">
    <text evidence="2">The sequence shown here is derived from an EMBL/GenBank/DDBJ whole genome shotgun (WGS) entry which is preliminary data.</text>
</comment>
<accession>A0A8K1LNL9</accession>
<evidence type="ECO:0000256" key="1">
    <source>
        <dbReference type="SAM" id="SignalP"/>
    </source>
</evidence>
<keyword evidence="3" id="KW-1185">Reference proteome</keyword>
<dbReference type="Proteomes" id="UP000796761">
    <property type="component" value="Unassembled WGS sequence"/>
</dbReference>
<feature type="signal peptide" evidence="1">
    <location>
        <begin position="1"/>
        <end position="23"/>
    </location>
</feature>
<gene>
    <name evidence="2" type="ORF">HGM15179_006821</name>
</gene>